<proteinExistence type="predicted"/>
<gene>
    <name evidence="1" type="ORF">SY212_22250</name>
</gene>
<dbReference type="InterPro" id="IPR044929">
    <property type="entry name" value="DNA/RNA_non-sp_Endonuclease_sf"/>
</dbReference>
<evidence type="ECO:0000313" key="1">
    <source>
        <dbReference type="EMBL" id="GET07195.1"/>
    </source>
</evidence>
<organism evidence="1">
    <name type="scientific">Ligilactobacillus agilis</name>
    <dbReference type="NCBI Taxonomy" id="1601"/>
    <lineage>
        <taxon>Bacteria</taxon>
        <taxon>Bacillati</taxon>
        <taxon>Bacillota</taxon>
        <taxon>Bacilli</taxon>
        <taxon>Lactobacillales</taxon>
        <taxon>Lactobacillaceae</taxon>
        <taxon>Ligilactobacillus</taxon>
    </lineage>
</organism>
<protein>
    <submittedName>
        <fullName evidence="1">DNA-entry nuclease</fullName>
    </submittedName>
</protein>
<sequence length="241" mass="27443">MKKNKFYFVAIIALVVFLVQPKVWHGLRDYFTKIDFETQLGLKSDVESNRSNSQLLELDLKDKKQIEVAKHSGFTQTELEKSKYSWIKFSGVTVTGKLKEVNLVVTPKSLNNDKNSEKELKDIRPLGWHDGQKELVKIPIVSKGLINFTLDKNRVFTGTKQTAETLNQVMSKVYESVLTSGQPARVRVTPIYKIVSQIPSGLIVESKGISTNPLDFKVYVINQQKGYRLNYLTGTLKMEEN</sequence>
<reference evidence="1" key="1">
    <citation type="submission" date="2019-10" db="EMBL/GenBank/DDBJ databases">
        <title>Lactobacillus agilis SY212 Whole Genome Sequencing Project.</title>
        <authorList>
            <person name="Suzuki S."/>
            <person name="Endo A."/>
            <person name="Maeno S."/>
            <person name="Shiwa Y."/>
            <person name="Matsutani M."/>
            <person name="Kajikawa A."/>
        </authorList>
    </citation>
    <scope>NUCLEOTIDE SEQUENCE</scope>
    <source>
        <strain evidence="1">SY212</strain>
    </source>
</reference>
<dbReference type="RefSeq" id="WP_172573558.1">
    <property type="nucleotide sequence ID" value="NZ_BLAM01000216.1"/>
</dbReference>
<dbReference type="Gene3D" id="3.40.570.10">
    <property type="entry name" value="Extracellular Endonuclease, subunit A"/>
    <property type="match status" value="1"/>
</dbReference>
<name>A0A6F9YA89_9LACO</name>
<comment type="caution">
    <text evidence="1">The sequence shown here is derived from an EMBL/GenBank/DDBJ whole genome shotgun (WGS) entry which is preliminary data.</text>
</comment>
<accession>A0A6F9YA89</accession>
<dbReference type="EMBL" id="BLAM01000216">
    <property type="protein sequence ID" value="GET07195.1"/>
    <property type="molecule type" value="Genomic_DNA"/>
</dbReference>
<dbReference type="AlphaFoldDB" id="A0A6F9YA89"/>
<dbReference type="Proteomes" id="UP000494265">
    <property type="component" value="Unassembled WGS sequence"/>
</dbReference>